<dbReference type="Pfam" id="PF01569">
    <property type="entry name" value="PAP2"/>
    <property type="match status" value="1"/>
</dbReference>
<feature type="transmembrane region" description="Helical" evidence="1">
    <location>
        <begin position="27"/>
        <end position="48"/>
    </location>
</feature>
<evidence type="ECO:0000259" key="2">
    <source>
        <dbReference type="SMART" id="SM00014"/>
    </source>
</evidence>
<dbReference type="SUPFAM" id="SSF48317">
    <property type="entry name" value="Acid phosphatase/Vanadium-dependent haloperoxidase"/>
    <property type="match status" value="1"/>
</dbReference>
<dbReference type="PANTHER" id="PTHR14969:SF13">
    <property type="entry name" value="AT30094P"/>
    <property type="match status" value="1"/>
</dbReference>
<organism evidence="3 4">
    <name type="scientific">Burkholderia ubonensis</name>
    <dbReference type="NCBI Taxonomy" id="101571"/>
    <lineage>
        <taxon>Bacteria</taxon>
        <taxon>Pseudomonadati</taxon>
        <taxon>Pseudomonadota</taxon>
        <taxon>Betaproteobacteria</taxon>
        <taxon>Burkholderiales</taxon>
        <taxon>Burkholderiaceae</taxon>
        <taxon>Burkholderia</taxon>
        <taxon>Burkholderia cepacia complex</taxon>
    </lineage>
</organism>
<proteinExistence type="predicted"/>
<feature type="domain" description="Phosphatidic acid phosphatase type 2/haloperoxidase" evidence="2">
    <location>
        <begin position="60"/>
        <end position="178"/>
    </location>
</feature>
<dbReference type="RefSeq" id="WP_069240539.1">
    <property type="nucleotide sequence ID" value="NZ_CP013422.1"/>
</dbReference>
<reference evidence="3 4" key="1">
    <citation type="submission" date="2015-12" db="EMBL/GenBank/DDBJ databases">
        <title>Diversity of Burkholderia near neighbor genomes.</title>
        <authorList>
            <person name="Sahl J."/>
            <person name="Wagner D."/>
            <person name="Keim P."/>
        </authorList>
    </citation>
    <scope>NUCLEOTIDE SEQUENCE [LARGE SCALE GENOMIC DNA]</scope>
    <source>
        <strain evidence="3 4">MSMB0783</strain>
    </source>
</reference>
<name>A0A1B4LNZ3_9BURK</name>
<evidence type="ECO:0000313" key="3">
    <source>
        <dbReference type="EMBL" id="AOJ78883.1"/>
    </source>
</evidence>
<dbReference type="SMART" id="SM00014">
    <property type="entry name" value="acidPPc"/>
    <property type="match status" value="1"/>
</dbReference>
<keyword evidence="1" id="KW-1133">Transmembrane helix</keyword>
<feature type="transmembrane region" description="Helical" evidence="1">
    <location>
        <begin position="194"/>
        <end position="213"/>
    </location>
</feature>
<dbReference type="Proteomes" id="UP000243680">
    <property type="component" value="Chromosome 2"/>
</dbReference>
<dbReference type="PANTHER" id="PTHR14969">
    <property type="entry name" value="SPHINGOSINE-1-PHOSPHATE PHOSPHOHYDROLASE"/>
    <property type="match status" value="1"/>
</dbReference>
<dbReference type="Gene3D" id="1.20.144.10">
    <property type="entry name" value="Phosphatidic acid phosphatase type 2/haloperoxidase"/>
    <property type="match status" value="1"/>
</dbReference>
<evidence type="ECO:0000313" key="4">
    <source>
        <dbReference type="Proteomes" id="UP000243680"/>
    </source>
</evidence>
<dbReference type="InterPro" id="IPR036938">
    <property type="entry name" value="PAP2/HPO_sf"/>
</dbReference>
<accession>A0A1B4LNZ3</accession>
<gene>
    <name evidence="3" type="ORF">WJ35_28625</name>
</gene>
<evidence type="ECO:0000256" key="1">
    <source>
        <dbReference type="SAM" id="Phobius"/>
    </source>
</evidence>
<keyword evidence="1" id="KW-0812">Transmembrane</keyword>
<feature type="transmembrane region" description="Helical" evidence="1">
    <location>
        <begin position="60"/>
        <end position="79"/>
    </location>
</feature>
<protein>
    <submittedName>
        <fullName evidence="3">Phosphoesterase</fullName>
    </submittedName>
</protein>
<sequence length="231" mass="25865">MNDFDTTIQVFLTHITFGPLLNHAIRVVAGLYTFKGFVLVPVLCWLWFQPGPHSERRREMIVATIASGLVALAAGRLLAKTLPFRLRPIYNPELHLHFPSSELRAATLQTWSSFPSDHAMLWMAISTGIFLMSRRVGVLALLYTIVFICVPRAYLGFHYPTDLLAGAAIGVAITWLMTRDAIRAHYAPPVLRLIGRFPAPAYTLAFLLCFELITQFDEVLTLALSVTHTTL</sequence>
<feature type="transmembrane region" description="Helical" evidence="1">
    <location>
        <begin position="163"/>
        <end position="182"/>
    </location>
</feature>
<dbReference type="EMBL" id="CP013422">
    <property type="protein sequence ID" value="AOJ78883.1"/>
    <property type="molecule type" value="Genomic_DNA"/>
</dbReference>
<dbReference type="AlphaFoldDB" id="A0A1B4LNZ3"/>
<dbReference type="InterPro" id="IPR000326">
    <property type="entry name" value="PAP2/HPO"/>
</dbReference>
<keyword evidence="1" id="KW-0472">Membrane</keyword>